<dbReference type="AlphaFoldDB" id="A0A3Q0INX9"/>
<keyword evidence="1" id="KW-0812">Transmembrane</keyword>
<accession>A0A3Q0INX9</accession>
<evidence type="ECO:0000313" key="2">
    <source>
        <dbReference type="Proteomes" id="UP000079169"/>
    </source>
</evidence>
<feature type="transmembrane region" description="Helical" evidence="1">
    <location>
        <begin position="12"/>
        <end position="34"/>
    </location>
</feature>
<dbReference type="RefSeq" id="XP_026676015.1">
    <property type="nucleotide sequence ID" value="XM_026820214.1"/>
</dbReference>
<organism evidence="2 3">
    <name type="scientific">Diaphorina citri</name>
    <name type="common">Asian citrus psyllid</name>
    <dbReference type="NCBI Taxonomy" id="121845"/>
    <lineage>
        <taxon>Eukaryota</taxon>
        <taxon>Metazoa</taxon>
        <taxon>Ecdysozoa</taxon>
        <taxon>Arthropoda</taxon>
        <taxon>Hexapoda</taxon>
        <taxon>Insecta</taxon>
        <taxon>Pterygota</taxon>
        <taxon>Neoptera</taxon>
        <taxon>Paraneoptera</taxon>
        <taxon>Hemiptera</taxon>
        <taxon>Sternorrhyncha</taxon>
        <taxon>Psylloidea</taxon>
        <taxon>Psyllidae</taxon>
        <taxon>Diaphorininae</taxon>
        <taxon>Diaphorina</taxon>
    </lineage>
</organism>
<dbReference type="KEGG" id="dci:103524965"/>
<proteinExistence type="predicted"/>
<feature type="non-terminal residue" evidence="3">
    <location>
        <position position="1"/>
    </location>
</feature>
<gene>
    <name evidence="3" type="primary">LOC103524965</name>
</gene>
<dbReference type="InterPro" id="IPR012464">
    <property type="entry name" value="DUF1676"/>
</dbReference>
<dbReference type="Proteomes" id="UP000079169">
    <property type="component" value="Unplaced"/>
</dbReference>
<evidence type="ECO:0000256" key="1">
    <source>
        <dbReference type="SAM" id="Phobius"/>
    </source>
</evidence>
<reference evidence="3" key="1">
    <citation type="submission" date="2025-08" db="UniProtKB">
        <authorList>
            <consortium name="RefSeq"/>
        </authorList>
    </citation>
    <scope>IDENTIFICATION</scope>
</reference>
<sequence>AGRKRQKNMIMHAIASAAMMSGGTLLVLGLKALAAMATKALIASMIALVLTCFSNFGGGHGGHKGDLKSTTYEIITKPLVSHAHLHTSEVQHAEPSSVGYNTYARSGPDPYMFDPLDVMPLQHAILNDKSNDNHIIHVNPVYAESRESVDS</sequence>
<keyword evidence="2" id="KW-1185">Reference proteome</keyword>
<protein>
    <submittedName>
        <fullName evidence="3">Uncharacterized protein LOC103524965</fullName>
    </submittedName>
</protein>
<feature type="transmembrane region" description="Helical" evidence="1">
    <location>
        <begin position="40"/>
        <end position="58"/>
    </location>
</feature>
<name>A0A3Q0INX9_DIACI</name>
<dbReference type="GeneID" id="103524965"/>
<evidence type="ECO:0000313" key="3">
    <source>
        <dbReference type="RefSeq" id="XP_026676015.1"/>
    </source>
</evidence>
<keyword evidence="1" id="KW-0472">Membrane</keyword>
<dbReference type="PaxDb" id="121845-A0A3Q0INX9"/>
<keyword evidence="1" id="KW-1133">Transmembrane helix</keyword>
<dbReference type="Pfam" id="PF07898">
    <property type="entry name" value="DUF1676"/>
    <property type="match status" value="1"/>
</dbReference>